<protein>
    <submittedName>
        <fullName evidence="1">Uncharacterized protein</fullName>
    </submittedName>
</protein>
<organism evidence="1 2">
    <name type="scientific">Melanopsichium pennsylvanicum</name>
    <dbReference type="NCBI Taxonomy" id="63383"/>
    <lineage>
        <taxon>Eukaryota</taxon>
        <taxon>Fungi</taxon>
        <taxon>Dikarya</taxon>
        <taxon>Basidiomycota</taxon>
        <taxon>Ustilaginomycotina</taxon>
        <taxon>Ustilaginomycetes</taxon>
        <taxon>Ustilaginales</taxon>
        <taxon>Ustilaginaceae</taxon>
        <taxon>Melanopsichium</taxon>
    </lineage>
</organism>
<comment type="caution">
    <text evidence="1">The sequence shown here is derived from an EMBL/GenBank/DDBJ whole genome shotgun (WGS) entry which is preliminary data.</text>
</comment>
<accession>A0AAJ5C6Z6</accession>
<reference evidence="1" key="1">
    <citation type="submission" date="2023-10" db="EMBL/GenBank/DDBJ databases">
        <authorList>
            <person name="Guldener U."/>
        </authorList>
    </citation>
    <scope>NUCLEOTIDE SEQUENCE</scope>
    <source>
        <strain evidence="1">Mp4</strain>
    </source>
</reference>
<dbReference type="EMBL" id="OAPG01000014">
    <property type="protein sequence ID" value="SNX86385.1"/>
    <property type="molecule type" value="Genomic_DNA"/>
</dbReference>
<sequence>MENQFALLSSCVACLGTKAHSPQLCMSSTSKIINRRHQDTTNSNSIFEDEHIKCSRYANCKWELTCASVWSEDPALDNQTLLERTSADKERSKSAQPPLATLDSTGEIRVAKVIWAYKMNKVG</sequence>
<evidence type="ECO:0000313" key="1">
    <source>
        <dbReference type="EMBL" id="SNX86385.1"/>
    </source>
</evidence>
<dbReference type="AlphaFoldDB" id="A0AAJ5C6Z6"/>
<gene>
    <name evidence="1" type="ORF">MEPE_05094</name>
</gene>
<proteinExistence type="predicted"/>
<keyword evidence="2" id="KW-1185">Reference proteome</keyword>
<dbReference type="Proteomes" id="UP001294444">
    <property type="component" value="Unassembled WGS sequence"/>
</dbReference>
<name>A0AAJ5C6Z6_9BASI</name>
<evidence type="ECO:0000313" key="2">
    <source>
        <dbReference type="Proteomes" id="UP001294444"/>
    </source>
</evidence>